<dbReference type="AlphaFoldDB" id="A0A3A6VSX3"/>
<proteinExistence type="predicted"/>
<sequence>MNAALNLINDSDRKTIEQIYFFSFKTIEASYLTKNQGKTKCAVLNERKDSLLINSREPSPLSE</sequence>
<comment type="caution">
    <text evidence="1">The sequence shown here is derived from an EMBL/GenBank/DDBJ whole genome shotgun (WGS) entry which is preliminary data.</text>
</comment>
<evidence type="ECO:0000313" key="2">
    <source>
        <dbReference type="Proteomes" id="UP000277145"/>
    </source>
</evidence>
<evidence type="ECO:0000313" key="1">
    <source>
        <dbReference type="EMBL" id="RJY34059.1"/>
    </source>
</evidence>
<dbReference type="EMBL" id="QWDR01000001">
    <property type="protein sequence ID" value="RJY34059.1"/>
    <property type="molecule type" value="Genomic_DNA"/>
</dbReference>
<dbReference type="Proteomes" id="UP000277145">
    <property type="component" value="Unassembled WGS sequence"/>
</dbReference>
<reference evidence="1 2" key="1">
    <citation type="submission" date="2018-08" db="EMBL/GenBank/DDBJ databases">
        <title>Genome Sequences of Legionella pneumophila subsp. pneumophila Isolates, Recovered from a Drinking Water System in a Large Builging.</title>
        <authorList>
            <person name="Gomez-Alvarez V."/>
            <person name="Boczek L."/>
            <person name="King D."/>
            <person name="Pemberton A."/>
            <person name="Pfaller S."/>
            <person name="Rodgers M."/>
            <person name="Santodomingo J."/>
            <person name="Revetta R."/>
        </authorList>
    </citation>
    <scope>NUCLEOTIDE SEQUENCE [LARGE SCALE GENOMIC DNA]</scope>
    <source>
        <strain evidence="1 2">L01C.1</strain>
    </source>
</reference>
<protein>
    <submittedName>
        <fullName evidence="1">Uncharacterized protein</fullName>
    </submittedName>
</protein>
<accession>A0A3A6VSX3</accession>
<organism evidence="1 2">
    <name type="scientific">Legionella pneumophila subsp. pneumophila</name>
    <dbReference type="NCBI Taxonomy" id="91891"/>
    <lineage>
        <taxon>Bacteria</taxon>
        <taxon>Pseudomonadati</taxon>
        <taxon>Pseudomonadota</taxon>
        <taxon>Gammaproteobacteria</taxon>
        <taxon>Legionellales</taxon>
        <taxon>Legionellaceae</taxon>
        <taxon>Legionella</taxon>
    </lineage>
</organism>
<gene>
    <name evidence="1" type="ORF">D1H98_04495</name>
</gene>
<name>A0A3A6VSX3_LEGPN</name>